<dbReference type="Proteomes" id="UP000320333">
    <property type="component" value="Unassembled WGS sequence"/>
</dbReference>
<feature type="active site" description="Proton donor/acceptor" evidence="1">
    <location>
        <position position="86"/>
    </location>
</feature>
<dbReference type="Gene3D" id="3.40.50.1240">
    <property type="entry name" value="Phosphoglycerate mutase-like"/>
    <property type="match status" value="1"/>
</dbReference>
<sequence length="323" mass="34674">MLLKRVHLIRHGETSANALGVMQGSGIDLPLSETGRRQAALLGLAFKDTPVDVIVVSALQRTMETASQIKQFHPHAEIVQLPQLNEIGWGEYEGKLPTPALKDLWRQWEAGRFDASAPGGESPLEVELRSVPALYNVIASHPSKTNFAVVIHGRLIRIMLASILNRNLSFMNTYQHFNTCINTLDVAVLDENESKDARLKKEFVEAITPRIGNSNVATVVVPAQDLAPPLNVAAAEMISVSGATGLVPSGTTTPVGGLAGTGSIAPPVSSSEHRNWHSNPVAPLIKDNAAPLSNANIQHPDNLVFRAVVLNDTTHLATFKAGL</sequence>
<dbReference type="AlphaFoldDB" id="A0A507FC59"/>
<feature type="active site" description="Tele-phosphohistidine intermediate" evidence="1">
    <location>
        <position position="11"/>
    </location>
</feature>
<evidence type="ECO:0000256" key="2">
    <source>
        <dbReference type="PIRSR" id="PIRSR613078-2"/>
    </source>
</evidence>
<dbReference type="EMBL" id="QEAP01000156">
    <property type="protein sequence ID" value="TPX73921.1"/>
    <property type="molecule type" value="Genomic_DNA"/>
</dbReference>
<dbReference type="InterPro" id="IPR013078">
    <property type="entry name" value="His_Pase_superF_clade-1"/>
</dbReference>
<evidence type="ECO:0008006" key="5">
    <source>
        <dbReference type="Google" id="ProtNLM"/>
    </source>
</evidence>
<dbReference type="SUPFAM" id="SSF53254">
    <property type="entry name" value="Phosphoglycerate mutase-like"/>
    <property type="match status" value="1"/>
</dbReference>
<proteinExistence type="predicted"/>
<gene>
    <name evidence="3" type="ORF">CcCBS67573_g04809</name>
</gene>
<organism evidence="3 4">
    <name type="scientific">Chytriomyces confervae</name>
    <dbReference type="NCBI Taxonomy" id="246404"/>
    <lineage>
        <taxon>Eukaryota</taxon>
        <taxon>Fungi</taxon>
        <taxon>Fungi incertae sedis</taxon>
        <taxon>Chytridiomycota</taxon>
        <taxon>Chytridiomycota incertae sedis</taxon>
        <taxon>Chytridiomycetes</taxon>
        <taxon>Chytridiales</taxon>
        <taxon>Chytriomycetaceae</taxon>
        <taxon>Chytriomyces</taxon>
    </lineage>
</organism>
<dbReference type="GO" id="GO:0016791">
    <property type="term" value="F:phosphatase activity"/>
    <property type="evidence" value="ECO:0007669"/>
    <property type="project" value="TreeGrafter"/>
</dbReference>
<dbReference type="PANTHER" id="PTHR48100">
    <property type="entry name" value="BROAD-SPECIFICITY PHOSPHATASE YOR283W-RELATED"/>
    <property type="match status" value="1"/>
</dbReference>
<evidence type="ECO:0000256" key="1">
    <source>
        <dbReference type="PIRSR" id="PIRSR613078-1"/>
    </source>
</evidence>
<evidence type="ECO:0000313" key="3">
    <source>
        <dbReference type="EMBL" id="TPX73921.1"/>
    </source>
</evidence>
<dbReference type="SMART" id="SM00855">
    <property type="entry name" value="PGAM"/>
    <property type="match status" value="1"/>
</dbReference>
<reference evidence="3 4" key="1">
    <citation type="journal article" date="2019" name="Sci. Rep.">
        <title>Comparative genomics of chytrid fungi reveal insights into the obligate biotrophic and pathogenic lifestyle of Synchytrium endobioticum.</title>
        <authorList>
            <person name="van de Vossenberg B.T.L.H."/>
            <person name="Warris S."/>
            <person name="Nguyen H.D.T."/>
            <person name="van Gent-Pelzer M.P.E."/>
            <person name="Joly D.L."/>
            <person name="van de Geest H.C."/>
            <person name="Bonants P.J.M."/>
            <person name="Smith D.S."/>
            <person name="Levesque C.A."/>
            <person name="van der Lee T.A.J."/>
        </authorList>
    </citation>
    <scope>NUCLEOTIDE SEQUENCE [LARGE SCALE GENOMIC DNA]</scope>
    <source>
        <strain evidence="3 4">CBS 675.73</strain>
    </source>
</reference>
<dbReference type="PANTHER" id="PTHR48100:SF10">
    <property type="entry name" value="2-CARBOXY-D-ARABINITOL-1-PHOSPHATASE-RELATED"/>
    <property type="match status" value="1"/>
</dbReference>
<dbReference type="Pfam" id="PF00300">
    <property type="entry name" value="His_Phos_1"/>
    <property type="match status" value="1"/>
</dbReference>
<dbReference type="InterPro" id="IPR029033">
    <property type="entry name" value="His_PPase_superfam"/>
</dbReference>
<name>A0A507FC59_9FUNG</name>
<feature type="binding site" evidence="2">
    <location>
        <begin position="10"/>
        <end position="17"/>
    </location>
    <ligand>
        <name>substrate</name>
    </ligand>
</feature>
<dbReference type="InterPro" id="IPR050275">
    <property type="entry name" value="PGM_Phosphatase"/>
</dbReference>
<evidence type="ECO:0000313" key="4">
    <source>
        <dbReference type="Proteomes" id="UP000320333"/>
    </source>
</evidence>
<keyword evidence="4" id="KW-1185">Reference proteome</keyword>
<dbReference type="OrthoDB" id="354304at2759"/>
<comment type="caution">
    <text evidence="3">The sequence shown here is derived from an EMBL/GenBank/DDBJ whole genome shotgun (WGS) entry which is preliminary data.</text>
</comment>
<feature type="binding site" evidence="2">
    <location>
        <position position="61"/>
    </location>
    <ligand>
        <name>substrate</name>
    </ligand>
</feature>
<accession>A0A507FC59</accession>
<dbReference type="InterPro" id="IPR001345">
    <property type="entry name" value="PG/BPGM_mutase_AS"/>
</dbReference>
<dbReference type="PROSITE" id="PS00175">
    <property type="entry name" value="PG_MUTASE"/>
    <property type="match status" value="1"/>
</dbReference>
<dbReference type="STRING" id="246404.A0A507FC59"/>
<dbReference type="CDD" id="cd07067">
    <property type="entry name" value="HP_PGM_like"/>
    <property type="match status" value="1"/>
</dbReference>
<protein>
    <recommendedName>
        <fullName evidence="5">Histidine phosphatase family protein</fullName>
    </recommendedName>
</protein>